<dbReference type="AlphaFoldDB" id="A0A918VZI9"/>
<evidence type="ECO:0000313" key="3">
    <source>
        <dbReference type="Proteomes" id="UP000610456"/>
    </source>
</evidence>
<evidence type="ECO:0000256" key="1">
    <source>
        <dbReference type="SAM" id="Phobius"/>
    </source>
</evidence>
<feature type="transmembrane region" description="Helical" evidence="1">
    <location>
        <begin position="24"/>
        <end position="43"/>
    </location>
</feature>
<keyword evidence="1" id="KW-0812">Transmembrane</keyword>
<dbReference type="EMBL" id="BMXB01000006">
    <property type="protein sequence ID" value="GHA37730.1"/>
    <property type="molecule type" value="Genomic_DNA"/>
</dbReference>
<dbReference type="Proteomes" id="UP000610456">
    <property type="component" value="Unassembled WGS sequence"/>
</dbReference>
<feature type="transmembrane region" description="Helical" evidence="1">
    <location>
        <begin position="49"/>
        <end position="66"/>
    </location>
</feature>
<comment type="caution">
    <text evidence="2">The sequence shown here is derived from an EMBL/GenBank/DDBJ whole genome shotgun (WGS) entry which is preliminary data.</text>
</comment>
<keyword evidence="3" id="KW-1185">Reference proteome</keyword>
<keyword evidence="1" id="KW-1133">Transmembrane helix</keyword>
<proteinExistence type="predicted"/>
<protein>
    <submittedName>
        <fullName evidence="2">Uncharacterized protein</fullName>
    </submittedName>
</protein>
<name>A0A918VZI9_9FLAO</name>
<reference evidence="2" key="1">
    <citation type="journal article" date="2014" name="Int. J. Syst. Evol. Microbiol.">
        <title>Complete genome sequence of Corynebacterium casei LMG S-19264T (=DSM 44701T), isolated from a smear-ripened cheese.</title>
        <authorList>
            <consortium name="US DOE Joint Genome Institute (JGI-PGF)"/>
            <person name="Walter F."/>
            <person name="Albersmeier A."/>
            <person name="Kalinowski J."/>
            <person name="Ruckert C."/>
        </authorList>
    </citation>
    <scope>NUCLEOTIDE SEQUENCE</scope>
    <source>
        <strain evidence="2">KCTC 12719</strain>
    </source>
</reference>
<dbReference type="InterPro" id="IPR054213">
    <property type="entry name" value="DUF6920"/>
</dbReference>
<reference evidence="2" key="2">
    <citation type="submission" date="2020-09" db="EMBL/GenBank/DDBJ databases">
        <authorList>
            <person name="Sun Q."/>
            <person name="Kim S."/>
        </authorList>
    </citation>
    <scope>NUCLEOTIDE SEQUENCE</scope>
    <source>
        <strain evidence="2">KCTC 12719</strain>
    </source>
</reference>
<accession>A0A918VZI9</accession>
<sequence>MVGVVKAFRPATVSELSQTISRPLGVLWLFTALLFFAALTAYYMKAERWPQITIAAVIMSQFLITLNWGDAKYGTILNFVIIAISIPAYGKMEFNNATLKEGSGLFENAEIENLKVHRPADFVSLPPAVQKWIKRSGSAVTSEIVTLRLKQQGKMRTKPDGSWMPFSAEQYFNVQDPGFVWTTRVQPMPLIYLHGRDQLKNGQGKMLIKLLSLFKVVDEKSNDRINSGTMIRYLSEICWFPSAAAKEYLHWEQIGKHTAQATIRVGDQKVSGTFSFSETGDFQSFEALRYRGGGKDAKQEPWLVEALDYREFNGTRIPSNCRVTWKLPDGDFTWLHLEITHLEYNVKHPYHSSETELSPTETYI</sequence>
<gene>
    <name evidence="2" type="ORF">GCM10007103_19030</name>
</gene>
<dbReference type="Pfam" id="PF21900">
    <property type="entry name" value="DUF6920"/>
    <property type="match status" value="1"/>
</dbReference>
<feature type="transmembrane region" description="Helical" evidence="1">
    <location>
        <begin position="73"/>
        <end position="90"/>
    </location>
</feature>
<organism evidence="2 3">
    <name type="scientific">Salinimicrobium marinum</name>
    <dbReference type="NCBI Taxonomy" id="680283"/>
    <lineage>
        <taxon>Bacteria</taxon>
        <taxon>Pseudomonadati</taxon>
        <taxon>Bacteroidota</taxon>
        <taxon>Flavobacteriia</taxon>
        <taxon>Flavobacteriales</taxon>
        <taxon>Flavobacteriaceae</taxon>
        <taxon>Salinimicrobium</taxon>
    </lineage>
</organism>
<keyword evidence="1" id="KW-0472">Membrane</keyword>
<evidence type="ECO:0000313" key="2">
    <source>
        <dbReference type="EMBL" id="GHA37730.1"/>
    </source>
</evidence>